<evidence type="ECO:0000313" key="2">
    <source>
        <dbReference type="Proteomes" id="UP000184364"/>
    </source>
</evidence>
<dbReference type="Proteomes" id="UP000184364">
    <property type="component" value="Unassembled WGS sequence"/>
</dbReference>
<accession>A0A1M7ETI8</accession>
<dbReference type="EMBL" id="FRAV01000029">
    <property type="protein sequence ID" value="SHL94943.1"/>
    <property type="molecule type" value="Genomic_DNA"/>
</dbReference>
<proteinExistence type="predicted"/>
<protein>
    <submittedName>
        <fullName evidence="1">Uncharacterized protein</fullName>
    </submittedName>
</protein>
<gene>
    <name evidence="1" type="ORF">SAMN05444267_102926</name>
</gene>
<dbReference type="OrthoDB" id="1260301at2"/>
<dbReference type="RefSeq" id="WP_139262746.1">
    <property type="nucleotide sequence ID" value="NZ_FRAV01000029.1"/>
</dbReference>
<reference evidence="2" key="1">
    <citation type="submission" date="2016-11" db="EMBL/GenBank/DDBJ databases">
        <authorList>
            <person name="Varghese N."/>
            <person name="Submissions S."/>
        </authorList>
    </citation>
    <scope>NUCLEOTIDE SEQUENCE [LARGE SCALE GENOMIC DNA]</scope>
    <source>
        <strain evidence="2">DSM 26899</strain>
    </source>
</reference>
<keyword evidence="2" id="KW-1185">Reference proteome</keyword>
<sequence>MKLLMSIFLVSFISLVEGQKKRDTLEQMKMPDCTEFHHEEKQLYDELIKDWKEVDYSTLNRTIINGINKSSFKTNNLKIYLRSIRTICGNEIDYSLCYSNVNRLNPLYSEGNFWNEESVKAISLKLDKNLIFMIKYFGFGNNEVFVDKTDNTKGYVRKEAKNFITTLKKRKYKKRNFYYLPNAEHTKVNIDDADILNLQFRNYLDRIVVVKYNINNKAEYKTFQYNDKEWKEILTKDEFKF</sequence>
<dbReference type="AlphaFoldDB" id="A0A1M7ETI8"/>
<dbReference type="STRING" id="1302687.SAMN05444267_102926"/>
<organism evidence="1 2">
    <name type="scientific">Chryseobacterium polytrichastri</name>
    <dbReference type="NCBI Taxonomy" id="1302687"/>
    <lineage>
        <taxon>Bacteria</taxon>
        <taxon>Pseudomonadati</taxon>
        <taxon>Bacteroidota</taxon>
        <taxon>Flavobacteriia</taxon>
        <taxon>Flavobacteriales</taxon>
        <taxon>Weeksellaceae</taxon>
        <taxon>Chryseobacterium group</taxon>
        <taxon>Chryseobacterium</taxon>
    </lineage>
</organism>
<name>A0A1M7ETI8_9FLAO</name>
<evidence type="ECO:0000313" key="1">
    <source>
        <dbReference type="EMBL" id="SHL94943.1"/>
    </source>
</evidence>